<organism evidence="2 3">
    <name type="scientific">Streptococcus pluranimalium</name>
    <dbReference type="NCBI Taxonomy" id="82348"/>
    <lineage>
        <taxon>Bacteria</taxon>
        <taxon>Bacillati</taxon>
        <taxon>Bacillota</taxon>
        <taxon>Bacilli</taxon>
        <taxon>Lactobacillales</taxon>
        <taxon>Streptococcaceae</taxon>
        <taxon>Streptococcus</taxon>
    </lineage>
</organism>
<dbReference type="InterPro" id="IPR002502">
    <property type="entry name" value="Amidase_domain"/>
</dbReference>
<dbReference type="GO" id="GO:0008745">
    <property type="term" value="F:N-acetylmuramoyl-L-alanine amidase activity"/>
    <property type="evidence" value="ECO:0007669"/>
    <property type="project" value="InterPro"/>
</dbReference>
<dbReference type="OrthoDB" id="9816557at2"/>
<dbReference type="Proteomes" id="UP000238956">
    <property type="component" value="Chromosome"/>
</dbReference>
<dbReference type="InterPro" id="IPR036505">
    <property type="entry name" value="Amidase/PGRP_sf"/>
</dbReference>
<evidence type="ECO:0000313" key="3">
    <source>
        <dbReference type="Proteomes" id="UP000238956"/>
    </source>
</evidence>
<reference evidence="2 3" key="1">
    <citation type="submission" date="2017-12" db="EMBL/GenBank/DDBJ databases">
        <authorList>
            <person name="Hurst M.R.H."/>
        </authorList>
    </citation>
    <scope>NUCLEOTIDE SEQUENCE [LARGE SCALE GENOMIC DNA]</scope>
    <source>
        <strain evidence="2 3">TH11417</strain>
    </source>
</reference>
<dbReference type="Pfam" id="PF01510">
    <property type="entry name" value="Amidase_2"/>
    <property type="match status" value="1"/>
</dbReference>
<dbReference type="KEGG" id="splr:C0J00_06980"/>
<dbReference type="GeneID" id="98393652"/>
<accession>A0A2L0D5A4</accession>
<dbReference type="Gene3D" id="3.40.80.10">
    <property type="entry name" value="Peptidoglycan recognition protein-like"/>
    <property type="match status" value="1"/>
</dbReference>
<dbReference type="GO" id="GO:0009253">
    <property type="term" value="P:peptidoglycan catabolic process"/>
    <property type="evidence" value="ECO:0007669"/>
    <property type="project" value="InterPro"/>
</dbReference>
<evidence type="ECO:0000259" key="1">
    <source>
        <dbReference type="SMART" id="SM00644"/>
    </source>
</evidence>
<keyword evidence="3" id="KW-1185">Reference proteome</keyword>
<dbReference type="AlphaFoldDB" id="A0A2L0D5A4"/>
<dbReference type="RefSeq" id="WP_104968196.1">
    <property type="nucleotide sequence ID" value="NZ_CP025536.1"/>
</dbReference>
<dbReference type="SUPFAM" id="SSF55846">
    <property type="entry name" value="N-acetylmuramoyl-L-alanine amidase-like"/>
    <property type="match status" value="1"/>
</dbReference>
<evidence type="ECO:0000313" key="2">
    <source>
        <dbReference type="EMBL" id="AUW96874.1"/>
    </source>
</evidence>
<sequence>MPRYKRRRKTPKTFKTTIIIISSLMVLMLSAFGFIHYVNAKKLLNYETQQMASIDHRHELFDEQWHRITSPMSYQETITITSYREKKVRGSVHLFAGFIFNGKQYYTLANQLTLIQDNPINQAVADLGYPQDNISKQINKRFAKIPYFNTSRQPKGIVIHETGNDDSTLDNEISYMIKNYHTSGVFVHSFINANQIITIANPDFMAQGAGPKANPNYIQFEMTRENSPDGFTNQLANAAYYTAKQLHHYHLPVTIGQEDGQGTIWTHDMVSRYLGGTDHSDPVEYWRGMANYYWGVDYTVEDFTQLVQAYYNQL</sequence>
<name>A0A2L0D5A4_9STRE</name>
<protein>
    <submittedName>
        <fullName evidence="2">N-acetylmuramoyl-L-alanine amidase</fullName>
    </submittedName>
</protein>
<dbReference type="SMART" id="SM00644">
    <property type="entry name" value="Ami_2"/>
    <property type="match status" value="1"/>
</dbReference>
<proteinExistence type="predicted"/>
<dbReference type="CDD" id="cd06583">
    <property type="entry name" value="PGRP"/>
    <property type="match status" value="1"/>
</dbReference>
<feature type="domain" description="N-acetylmuramoyl-L-alanine amidase" evidence="1">
    <location>
        <begin position="143"/>
        <end position="283"/>
    </location>
</feature>
<gene>
    <name evidence="2" type="ORF">C0J00_06980</name>
</gene>
<dbReference type="EMBL" id="CP025536">
    <property type="protein sequence ID" value="AUW96874.1"/>
    <property type="molecule type" value="Genomic_DNA"/>
</dbReference>
<reference evidence="2 3" key="2">
    <citation type="submission" date="2018-02" db="EMBL/GenBank/DDBJ databases">
        <title>Whole genome sequencing analysis of Streptococcus pluranimalium isolated from cattle infected mastitis in China.</title>
        <authorList>
            <person name="Zhang J.-R."/>
            <person name="Hu G.-Z."/>
        </authorList>
    </citation>
    <scope>NUCLEOTIDE SEQUENCE [LARGE SCALE GENOMIC DNA]</scope>
    <source>
        <strain evidence="2 3">TH11417</strain>
    </source>
</reference>